<name>A0A1D1W2R9_RAMVA</name>
<dbReference type="Pfam" id="PF08238">
    <property type="entry name" value="Sel1"/>
    <property type="match status" value="11"/>
</dbReference>
<keyword evidence="3" id="KW-0812">Transmembrane</keyword>
<protein>
    <submittedName>
        <fullName evidence="5">Uncharacterized protein</fullName>
    </submittedName>
</protein>
<dbReference type="InterPro" id="IPR006597">
    <property type="entry name" value="Sel1-like"/>
</dbReference>
<organism evidence="5 6">
    <name type="scientific">Ramazzottius varieornatus</name>
    <name type="common">Water bear</name>
    <name type="synonym">Tardigrade</name>
    <dbReference type="NCBI Taxonomy" id="947166"/>
    <lineage>
        <taxon>Eukaryota</taxon>
        <taxon>Metazoa</taxon>
        <taxon>Ecdysozoa</taxon>
        <taxon>Tardigrada</taxon>
        <taxon>Eutardigrada</taxon>
        <taxon>Parachela</taxon>
        <taxon>Hypsibioidea</taxon>
        <taxon>Ramazzottiidae</taxon>
        <taxon>Ramazzottius</taxon>
    </lineage>
</organism>
<gene>
    <name evidence="5" type="primary">RvY_17388-1</name>
    <name evidence="5" type="synonym">RvY_17388.1</name>
    <name evidence="5" type="ORF">RvY_17388</name>
</gene>
<evidence type="ECO:0000313" key="6">
    <source>
        <dbReference type="Proteomes" id="UP000186922"/>
    </source>
</evidence>
<dbReference type="Proteomes" id="UP000186922">
    <property type="component" value="Unassembled WGS sequence"/>
</dbReference>
<keyword evidence="3" id="KW-0472">Membrane</keyword>
<evidence type="ECO:0000256" key="3">
    <source>
        <dbReference type="SAM" id="Phobius"/>
    </source>
</evidence>
<keyword evidence="4" id="KW-0732">Signal</keyword>
<dbReference type="EMBL" id="BDGG01000015">
    <property type="protein sequence ID" value="GAV07566.1"/>
    <property type="molecule type" value="Genomic_DNA"/>
</dbReference>
<dbReference type="InterPro" id="IPR011990">
    <property type="entry name" value="TPR-like_helical_dom_sf"/>
</dbReference>
<evidence type="ECO:0000256" key="2">
    <source>
        <dbReference type="SAM" id="MobiDB-lite"/>
    </source>
</evidence>
<keyword evidence="3" id="KW-1133">Transmembrane helix</keyword>
<dbReference type="SMART" id="SM00671">
    <property type="entry name" value="SEL1"/>
    <property type="match status" value="11"/>
</dbReference>
<dbReference type="GO" id="GO:0036503">
    <property type="term" value="P:ERAD pathway"/>
    <property type="evidence" value="ECO:0007669"/>
    <property type="project" value="TreeGrafter"/>
</dbReference>
<comment type="similarity">
    <text evidence="1">Belongs to the sel-1 family.</text>
</comment>
<evidence type="ECO:0000313" key="5">
    <source>
        <dbReference type="EMBL" id="GAV07566.1"/>
    </source>
</evidence>
<feature type="chain" id="PRO_5008899136" evidence="4">
    <location>
        <begin position="22"/>
        <end position="717"/>
    </location>
</feature>
<comment type="caution">
    <text evidence="5">The sequence shown here is derived from an EMBL/GenBank/DDBJ whole genome shotgun (WGS) entry which is preliminary data.</text>
</comment>
<dbReference type="Gene3D" id="1.25.40.10">
    <property type="entry name" value="Tetratricopeptide repeat domain"/>
    <property type="match status" value="3"/>
</dbReference>
<dbReference type="OrthoDB" id="27934at2759"/>
<feature type="signal peptide" evidence="4">
    <location>
        <begin position="1"/>
        <end position="21"/>
    </location>
</feature>
<dbReference type="PANTHER" id="PTHR11102:SF147">
    <property type="entry name" value="SEL1L ADAPTOR SUBUNIT OF ERAD E3 UBIQUITIN LIGASE"/>
    <property type="match status" value="1"/>
</dbReference>
<feature type="region of interest" description="Disordered" evidence="2">
    <location>
        <begin position="677"/>
        <end position="717"/>
    </location>
</feature>
<sequence length="717" mass="79783">MNVLTEVRWILFLFVLYTVESIEEISIHVINTPFETEMSLLPLAGSYEHEVARNAKQKEDNRYVDLSDVSDEGRFAYETAMRLAQATDFDAKTIDKKIFFQNLEVAAWAGHPDAQESVAMAYLLGKILPLNISAARELYERLQEKGHPAGQMGMGFLYATGLGMEAPSQPLSLLHYTFSALGGNNFAQMALGYRYFYGINVENNCEQALHHYSKVASRIADHIPLMGGRSIQKIRLAEEWENPSVNTNMDDDLQQYYVYVAEKGDTQAQVILGQLYMQGGRGLPQDRALAFSYLKKAAEGGSASAHSLLGKMYLEGCPEVPQNNESAHQHFKQAADANNGMGNGGLGLIHLYGRGVPVDHKAALKYFKLAAEQSSVEGQVQLGIMLFHGLGGERDLVKAVKLFNQASQSGSVVALFYLAEINAMGYGVARVCRTSAELYKNVAERGRWGIQFSDAFNDYKAAQIDQALMKYLLLADLGYEVAQNNVAFILDKNEDQIFAANETFKRAIIYWERSATQGYHLARVKLGDYHYYGIGTDVDYEMAVSSYRQAEAAHSPQALFNLGYMHQQGLGVKQDLHLAKRFYDRALETSADAYAPVSLALMSVGILYAWQQLKETFEGASDILAKPEFILDAFVENWDVLLISAFVVALIIILIVLQRLMMEMNRQRNLQRQNLQFDANSPGQNMPAAQGAAPAAAAVAEAPPHNDAQRMEQERIE</sequence>
<evidence type="ECO:0000256" key="4">
    <source>
        <dbReference type="SAM" id="SignalP"/>
    </source>
</evidence>
<dbReference type="PANTHER" id="PTHR11102">
    <property type="entry name" value="SEL-1-LIKE PROTEIN"/>
    <property type="match status" value="1"/>
</dbReference>
<dbReference type="GO" id="GO:0005789">
    <property type="term" value="C:endoplasmic reticulum membrane"/>
    <property type="evidence" value="ECO:0007669"/>
    <property type="project" value="TreeGrafter"/>
</dbReference>
<evidence type="ECO:0000256" key="1">
    <source>
        <dbReference type="ARBA" id="ARBA00038101"/>
    </source>
</evidence>
<proteinExistence type="inferred from homology"/>
<dbReference type="SUPFAM" id="SSF81901">
    <property type="entry name" value="HCP-like"/>
    <property type="match status" value="3"/>
</dbReference>
<feature type="compositionally biased region" description="Basic and acidic residues" evidence="2">
    <location>
        <begin position="707"/>
        <end position="717"/>
    </location>
</feature>
<dbReference type="AlphaFoldDB" id="A0A1D1W2R9"/>
<dbReference type="STRING" id="947166.A0A1D1W2R9"/>
<feature type="transmembrane region" description="Helical" evidence="3">
    <location>
        <begin position="640"/>
        <end position="662"/>
    </location>
</feature>
<reference evidence="5 6" key="1">
    <citation type="journal article" date="2016" name="Nat. Commun.">
        <title>Extremotolerant tardigrade genome and improved radiotolerance of human cultured cells by tardigrade-unique protein.</title>
        <authorList>
            <person name="Hashimoto T."/>
            <person name="Horikawa D.D."/>
            <person name="Saito Y."/>
            <person name="Kuwahara H."/>
            <person name="Kozuka-Hata H."/>
            <person name="Shin-I T."/>
            <person name="Minakuchi Y."/>
            <person name="Ohishi K."/>
            <person name="Motoyama A."/>
            <person name="Aizu T."/>
            <person name="Enomoto A."/>
            <person name="Kondo K."/>
            <person name="Tanaka S."/>
            <person name="Hara Y."/>
            <person name="Koshikawa S."/>
            <person name="Sagara H."/>
            <person name="Miura T."/>
            <person name="Yokobori S."/>
            <person name="Miyagawa K."/>
            <person name="Suzuki Y."/>
            <person name="Kubo T."/>
            <person name="Oyama M."/>
            <person name="Kohara Y."/>
            <person name="Fujiyama A."/>
            <person name="Arakawa K."/>
            <person name="Katayama T."/>
            <person name="Toyoda A."/>
            <person name="Kunieda T."/>
        </authorList>
    </citation>
    <scope>NUCLEOTIDE SEQUENCE [LARGE SCALE GENOMIC DNA]</scope>
    <source>
        <strain evidence="5 6">YOKOZUNA-1</strain>
    </source>
</reference>
<dbReference type="InterPro" id="IPR050767">
    <property type="entry name" value="Sel1_AlgK"/>
</dbReference>
<accession>A0A1D1W2R9</accession>
<feature type="compositionally biased region" description="Low complexity" evidence="2">
    <location>
        <begin position="687"/>
        <end position="703"/>
    </location>
</feature>
<keyword evidence="6" id="KW-1185">Reference proteome</keyword>